<dbReference type="SUPFAM" id="SSF51182">
    <property type="entry name" value="RmlC-like cupins"/>
    <property type="match status" value="1"/>
</dbReference>
<accession>A0A2W0HCQ6</accession>
<evidence type="ECO:0000259" key="1">
    <source>
        <dbReference type="Pfam" id="PF07883"/>
    </source>
</evidence>
<protein>
    <submittedName>
        <fullName evidence="2">Cupin</fullName>
    </submittedName>
</protein>
<gene>
    <name evidence="2" type="ORF">CR205_10545</name>
</gene>
<dbReference type="OrthoDB" id="3782397at2"/>
<keyword evidence="3" id="KW-1185">Reference proteome</keyword>
<dbReference type="Gene3D" id="2.60.120.10">
    <property type="entry name" value="Jelly Rolls"/>
    <property type="match status" value="1"/>
</dbReference>
<dbReference type="EMBL" id="PDOF01000001">
    <property type="protein sequence ID" value="PYZ98977.1"/>
    <property type="molecule type" value="Genomic_DNA"/>
</dbReference>
<dbReference type="AlphaFoldDB" id="A0A2W0HCQ6"/>
<dbReference type="InterPro" id="IPR011051">
    <property type="entry name" value="RmlC_Cupin_sf"/>
</dbReference>
<evidence type="ECO:0000313" key="2">
    <source>
        <dbReference type="EMBL" id="PYZ98977.1"/>
    </source>
</evidence>
<feature type="domain" description="Cupin type-2" evidence="1">
    <location>
        <begin position="38"/>
        <end position="94"/>
    </location>
</feature>
<dbReference type="InterPro" id="IPR013096">
    <property type="entry name" value="Cupin_2"/>
</dbReference>
<dbReference type="InterPro" id="IPR014710">
    <property type="entry name" value="RmlC-like_jellyroll"/>
</dbReference>
<dbReference type="RefSeq" id="WP_110519322.1">
    <property type="nucleotide sequence ID" value="NZ_PDOF01000001.1"/>
</dbReference>
<organism evidence="2 3">
    <name type="scientific">Alteribacter lacisalsi</name>
    <dbReference type="NCBI Taxonomy" id="2045244"/>
    <lineage>
        <taxon>Bacteria</taxon>
        <taxon>Bacillati</taxon>
        <taxon>Bacillota</taxon>
        <taxon>Bacilli</taxon>
        <taxon>Bacillales</taxon>
        <taxon>Bacillaceae</taxon>
        <taxon>Alteribacter</taxon>
    </lineage>
</organism>
<dbReference type="Proteomes" id="UP000248066">
    <property type="component" value="Unassembled WGS sequence"/>
</dbReference>
<proteinExistence type="predicted"/>
<comment type="caution">
    <text evidence="2">The sequence shown here is derived from an EMBL/GenBank/DDBJ whole genome shotgun (WGS) entry which is preliminary data.</text>
</comment>
<sequence length="117" mass="13242">MKIVRFDREVGKKVTHFDSNFVLSRLLRTNGQTQVSAMHLEENGIIGYHEARVPQMLLVVSGTGYVRSGEQAEQQIGPGEAVYWKQGEWHETRTVQGLMAIVVESAEEELDIRAPFK</sequence>
<reference evidence="2 3" key="1">
    <citation type="submission" date="2017-10" db="EMBL/GenBank/DDBJ databases">
        <title>Bacillus sp. nov., a halophilic bacterium isolated from a Yangshapao Lake.</title>
        <authorList>
            <person name="Wang H."/>
        </authorList>
    </citation>
    <scope>NUCLEOTIDE SEQUENCE [LARGE SCALE GENOMIC DNA]</scope>
    <source>
        <strain evidence="2 3">YSP-3</strain>
    </source>
</reference>
<dbReference type="Pfam" id="PF07883">
    <property type="entry name" value="Cupin_2"/>
    <property type="match status" value="1"/>
</dbReference>
<name>A0A2W0HCQ6_9BACI</name>
<evidence type="ECO:0000313" key="3">
    <source>
        <dbReference type="Proteomes" id="UP000248066"/>
    </source>
</evidence>